<protein>
    <submittedName>
        <fullName evidence="1">Uncharacterized protein</fullName>
    </submittedName>
</protein>
<organism evidence="1 2">
    <name type="scientific">Eleginops maclovinus</name>
    <name type="common">Patagonian blennie</name>
    <name type="synonym">Eleginus maclovinus</name>
    <dbReference type="NCBI Taxonomy" id="56733"/>
    <lineage>
        <taxon>Eukaryota</taxon>
        <taxon>Metazoa</taxon>
        <taxon>Chordata</taxon>
        <taxon>Craniata</taxon>
        <taxon>Vertebrata</taxon>
        <taxon>Euteleostomi</taxon>
        <taxon>Actinopterygii</taxon>
        <taxon>Neopterygii</taxon>
        <taxon>Teleostei</taxon>
        <taxon>Neoteleostei</taxon>
        <taxon>Acanthomorphata</taxon>
        <taxon>Eupercaria</taxon>
        <taxon>Perciformes</taxon>
        <taxon>Notothenioidei</taxon>
        <taxon>Eleginopidae</taxon>
        <taxon>Eleginops</taxon>
    </lineage>
</organism>
<reference evidence="1 2" key="1">
    <citation type="journal article" date="2023" name="Genes (Basel)">
        <title>Chromosome-Level Genome Assembly and Circadian Gene Repertoire of the Patagonia Blennie Eleginops maclovinus-The Closest Ancestral Proxy of Antarctic Cryonotothenioids.</title>
        <authorList>
            <person name="Cheng C.C."/>
            <person name="Rivera-Colon A.G."/>
            <person name="Minhas B.F."/>
            <person name="Wilson L."/>
            <person name="Rayamajhi N."/>
            <person name="Vargas-Chacoff L."/>
            <person name="Catchen J.M."/>
        </authorList>
    </citation>
    <scope>NUCLEOTIDE SEQUENCE [LARGE SCALE GENOMIC DNA]</scope>
    <source>
        <strain evidence="1">JMC-PN-2008</strain>
    </source>
</reference>
<evidence type="ECO:0000313" key="1">
    <source>
        <dbReference type="EMBL" id="KAK5853377.1"/>
    </source>
</evidence>
<dbReference type="AlphaFoldDB" id="A0AAN8AFS4"/>
<dbReference type="Proteomes" id="UP001346869">
    <property type="component" value="Unassembled WGS sequence"/>
</dbReference>
<dbReference type="EMBL" id="JAUZQC010000020">
    <property type="protein sequence ID" value="KAK5853377.1"/>
    <property type="molecule type" value="Genomic_DNA"/>
</dbReference>
<keyword evidence="2" id="KW-1185">Reference proteome</keyword>
<name>A0AAN8AFS4_ELEMC</name>
<gene>
    <name evidence="1" type="ORF">PBY51_007167</name>
</gene>
<evidence type="ECO:0000313" key="2">
    <source>
        <dbReference type="Proteomes" id="UP001346869"/>
    </source>
</evidence>
<proteinExistence type="predicted"/>
<reference evidence="1 2" key="2">
    <citation type="journal article" date="2023" name="Mol. Biol. Evol.">
        <title>Genomics of Secondarily Temperate Adaptation in the Only Non-Antarctic Icefish.</title>
        <authorList>
            <person name="Rivera-Colon A.G."/>
            <person name="Rayamajhi N."/>
            <person name="Minhas B.F."/>
            <person name="Madrigal G."/>
            <person name="Bilyk K.T."/>
            <person name="Yoon V."/>
            <person name="Hune M."/>
            <person name="Gregory S."/>
            <person name="Cheng C.H.C."/>
            <person name="Catchen J.M."/>
        </authorList>
    </citation>
    <scope>NUCLEOTIDE SEQUENCE [LARGE SCALE GENOMIC DNA]</scope>
    <source>
        <strain evidence="1">JMC-PN-2008</strain>
    </source>
</reference>
<comment type="caution">
    <text evidence="1">The sequence shown here is derived from an EMBL/GenBank/DDBJ whole genome shotgun (WGS) entry which is preliminary data.</text>
</comment>
<sequence>MCDLAWLLAVTQLRSWTTLEDTRTGGVVSQSSDLRPLAVAPRSSPCRLSSLRPPLALTPCTLQSRQRSKRCWCCSGAEPLKQSGK</sequence>
<accession>A0AAN8AFS4</accession>